<keyword evidence="1" id="KW-0732">Signal</keyword>
<evidence type="ECO:0008006" key="4">
    <source>
        <dbReference type="Google" id="ProtNLM"/>
    </source>
</evidence>
<evidence type="ECO:0000313" key="3">
    <source>
        <dbReference type="Proteomes" id="UP001241603"/>
    </source>
</evidence>
<organism evidence="2 3">
    <name type="scientific">Kaistia dalseonensis</name>
    <dbReference type="NCBI Taxonomy" id="410840"/>
    <lineage>
        <taxon>Bacteria</taxon>
        <taxon>Pseudomonadati</taxon>
        <taxon>Pseudomonadota</taxon>
        <taxon>Alphaproteobacteria</taxon>
        <taxon>Hyphomicrobiales</taxon>
        <taxon>Kaistiaceae</taxon>
        <taxon>Kaistia</taxon>
    </lineage>
</organism>
<comment type="caution">
    <text evidence="2">The sequence shown here is derived from an EMBL/GenBank/DDBJ whole genome shotgun (WGS) entry which is preliminary data.</text>
</comment>
<gene>
    <name evidence="2" type="ORF">QO014_002090</name>
</gene>
<dbReference type="Proteomes" id="UP001241603">
    <property type="component" value="Unassembled WGS sequence"/>
</dbReference>
<feature type="chain" id="PRO_5047100099" description="DUF992 domain-containing protein" evidence="1">
    <location>
        <begin position="24"/>
        <end position="169"/>
    </location>
</feature>
<evidence type="ECO:0000313" key="2">
    <source>
        <dbReference type="EMBL" id="MDQ0437698.1"/>
    </source>
</evidence>
<dbReference type="RefSeq" id="WP_266348639.1">
    <property type="nucleotide sequence ID" value="NZ_JAPKNG010000003.1"/>
</dbReference>
<reference evidence="2 3" key="1">
    <citation type="submission" date="2023-07" db="EMBL/GenBank/DDBJ databases">
        <title>Genomic Encyclopedia of Type Strains, Phase IV (KMG-IV): sequencing the most valuable type-strain genomes for metagenomic binning, comparative biology and taxonomic classification.</title>
        <authorList>
            <person name="Goeker M."/>
        </authorList>
    </citation>
    <scope>NUCLEOTIDE SEQUENCE [LARGE SCALE GENOMIC DNA]</scope>
    <source>
        <strain evidence="2 3">B6-8</strain>
    </source>
</reference>
<dbReference type="Pfam" id="PF06186">
    <property type="entry name" value="DUF992"/>
    <property type="match status" value="1"/>
</dbReference>
<name>A0ABU0H733_9HYPH</name>
<sequence>MKNYSLKIAATAAALAFAGAAHAADVNASVEDDVRGGVKVGILQCDIGAGLGYVIGSAKEVGCTFKPAGKGRVEQYTGNIKKLGVDLGYTSQGTLVWAVFAPVAGYHRGALSGLYLGATAEATVVAGLGANVLFGGTGGAIALQPISGTGQLGLNVAAGGAALTLTPTL</sequence>
<evidence type="ECO:0000256" key="1">
    <source>
        <dbReference type="SAM" id="SignalP"/>
    </source>
</evidence>
<keyword evidence="3" id="KW-1185">Reference proteome</keyword>
<feature type="signal peptide" evidence="1">
    <location>
        <begin position="1"/>
        <end position="23"/>
    </location>
</feature>
<dbReference type="EMBL" id="JAUSVO010000003">
    <property type="protein sequence ID" value="MDQ0437698.1"/>
    <property type="molecule type" value="Genomic_DNA"/>
</dbReference>
<accession>A0ABU0H733</accession>
<proteinExistence type="predicted"/>
<dbReference type="InterPro" id="IPR009333">
    <property type="entry name" value="DUF992"/>
</dbReference>
<protein>
    <recommendedName>
        <fullName evidence="4">DUF992 domain-containing protein</fullName>
    </recommendedName>
</protein>